<dbReference type="Pfam" id="PF00646">
    <property type="entry name" value="F-box"/>
    <property type="match status" value="1"/>
</dbReference>
<dbReference type="SMART" id="SM00256">
    <property type="entry name" value="FBOX"/>
    <property type="match status" value="1"/>
</dbReference>
<protein>
    <recommendedName>
        <fullName evidence="1">F-box domain-containing protein</fullName>
    </recommendedName>
</protein>
<dbReference type="SUPFAM" id="SSF81383">
    <property type="entry name" value="F-box domain"/>
    <property type="match status" value="1"/>
</dbReference>
<dbReference type="InterPro" id="IPR036047">
    <property type="entry name" value="F-box-like_dom_sf"/>
</dbReference>
<dbReference type="AlphaFoldDB" id="A0A8K0E306"/>
<evidence type="ECO:0000313" key="2">
    <source>
        <dbReference type="EMBL" id="KAF3442352.1"/>
    </source>
</evidence>
<feature type="domain" description="F-box" evidence="1">
    <location>
        <begin position="47"/>
        <end position="87"/>
    </location>
</feature>
<keyword evidence="3" id="KW-1185">Reference proteome</keyword>
<sequence length="398" mass="45610">MWLCEDLLNPILDRLKNTLDYIRLPKRKRLSDCATLPKERLSDWASLPEDLLNLIINRFEPCDYNRLIAVCKSWNLMASRLHKDNRIRLSNQPPWLLKRSCHGKQYLFNYAKGAPISCKLIIPDPYRRMLLCGCCHGRLIFFESPQLVVLDPLSGVVIKLPPFNNRFFKYVDKVISSTDPCLGSKFEVLATCRYSDVVAHLVFGETMWTYSERTRDYYTYNFVFYKNRILGASKEGRILSLNVINSSSKDSSSPTRISLEEISSEILSEVLQGTPNLDTFFVANTNGELLMVARCTRGKYFIFKIIINSNGQIDLSLVVDLGGHCLFLGKHNSTSVMASNYPGYFRPNTIYYVRSQGLQNCGGFEEFNLDYQTLRADDRCFAMCEGSWFVPSLKLVTS</sequence>
<dbReference type="InterPro" id="IPR001810">
    <property type="entry name" value="F-box_dom"/>
</dbReference>
<evidence type="ECO:0000259" key="1">
    <source>
        <dbReference type="SMART" id="SM00256"/>
    </source>
</evidence>
<dbReference type="Pfam" id="PF03478">
    <property type="entry name" value="Beta-prop_KIB1-4"/>
    <property type="match status" value="1"/>
</dbReference>
<dbReference type="EMBL" id="VOIH02000007">
    <property type="protein sequence ID" value="KAF3442352.1"/>
    <property type="molecule type" value="Genomic_DNA"/>
</dbReference>
<comment type="caution">
    <text evidence="2">The sequence shown here is derived from an EMBL/GenBank/DDBJ whole genome shotgun (WGS) entry which is preliminary data.</text>
</comment>
<name>A0A8K0E306_9ROSA</name>
<proteinExistence type="predicted"/>
<dbReference type="InterPro" id="IPR005174">
    <property type="entry name" value="KIB1-4_b-propeller"/>
</dbReference>
<dbReference type="Gene3D" id="1.20.1280.50">
    <property type="match status" value="1"/>
</dbReference>
<reference evidence="2" key="1">
    <citation type="submission" date="2020-03" db="EMBL/GenBank/DDBJ databases">
        <title>A high-quality chromosome-level genome assembly of a woody plant with both climbing and erect habits, Rhamnella rubrinervis.</title>
        <authorList>
            <person name="Lu Z."/>
            <person name="Yang Y."/>
            <person name="Zhu X."/>
            <person name="Sun Y."/>
        </authorList>
    </citation>
    <scope>NUCLEOTIDE SEQUENCE</scope>
    <source>
        <strain evidence="2">BYM</strain>
        <tissue evidence="2">Leaf</tissue>
    </source>
</reference>
<gene>
    <name evidence="2" type="ORF">FNV43_RR16268</name>
</gene>
<dbReference type="PANTHER" id="PTHR44259">
    <property type="entry name" value="OS07G0183000 PROTEIN-RELATED"/>
    <property type="match status" value="1"/>
</dbReference>
<evidence type="ECO:0000313" key="3">
    <source>
        <dbReference type="Proteomes" id="UP000796880"/>
    </source>
</evidence>
<dbReference type="OrthoDB" id="1219048at2759"/>
<accession>A0A8K0E306</accession>
<dbReference type="InterPro" id="IPR050942">
    <property type="entry name" value="F-box_BR-signaling"/>
</dbReference>
<dbReference type="Proteomes" id="UP000796880">
    <property type="component" value="Unassembled WGS sequence"/>
</dbReference>
<dbReference type="PANTHER" id="PTHR44259:SF93">
    <property type="entry name" value="PROTEIN, PUTATIVE (DUF295)-RELATED"/>
    <property type="match status" value="1"/>
</dbReference>
<organism evidence="2 3">
    <name type="scientific">Rhamnella rubrinervis</name>
    <dbReference type="NCBI Taxonomy" id="2594499"/>
    <lineage>
        <taxon>Eukaryota</taxon>
        <taxon>Viridiplantae</taxon>
        <taxon>Streptophyta</taxon>
        <taxon>Embryophyta</taxon>
        <taxon>Tracheophyta</taxon>
        <taxon>Spermatophyta</taxon>
        <taxon>Magnoliopsida</taxon>
        <taxon>eudicotyledons</taxon>
        <taxon>Gunneridae</taxon>
        <taxon>Pentapetalae</taxon>
        <taxon>rosids</taxon>
        <taxon>fabids</taxon>
        <taxon>Rosales</taxon>
        <taxon>Rhamnaceae</taxon>
        <taxon>rhamnoid group</taxon>
        <taxon>Rhamneae</taxon>
        <taxon>Rhamnella</taxon>
    </lineage>
</organism>